<dbReference type="EMBL" id="CAJVPW010059569">
    <property type="protein sequence ID" value="CAG8779704.1"/>
    <property type="molecule type" value="Genomic_DNA"/>
</dbReference>
<gene>
    <name evidence="1" type="ORF">SPELUC_LOCUS16320</name>
</gene>
<name>A0ACA9R7A6_9GLOM</name>
<reference evidence="1" key="1">
    <citation type="submission" date="2021-06" db="EMBL/GenBank/DDBJ databases">
        <authorList>
            <person name="Kallberg Y."/>
            <person name="Tangrot J."/>
            <person name="Rosling A."/>
        </authorList>
    </citation>
    <scope>NUCLEOTIDE SEQUENCE</scope>
    <source>
        <strain evidence="1">28 12/20/2015</strain>
    </source>
</reference>
<proteinExistence type="predicted"/>
<accession>A0ACA9R7A6</accession>
<protein>
    <submittedName>
        <fullName evidence="1">17707_t:CDS:1</fullName>
    </submittedName>
</protein>
<evidence type="ECO:0000313" key="1">
    <source>
        <dbReference type="EMBL" id="CAG8779704.1"/>
    </source>
</evidence>
<dbReference type="Proteomes" id="UP000789366">
    <property type="component" value="Unassembled WGS sequence"/>
</dbReference>
<comment type="caution">
    <text evidence="1">The sequence shown here is derived from an EMBL/GenBank/DDBJ whole genome shotgun (WGS) entry which is preliminary data.</text>
</comment>
<keyword evidence="2" id="KW-1185">Reference proteome</keyword>
<feature type="non-terminal residue" evidence="1">
    <location>
        <position position="43"/>
    </location>
</feature>
<sequence length="43" mass="4709">KLWDPQISARLDSVLHYQLLPVCMNGLGGGTCYIITQGTFLGE</sequence>
<feature type="non-terminal residue" evidence="1">
    <location>
        <position position="1"/>
    </location>
</feature>
<evidence type="ECO:0000313" key="2">
    <source>
        <dbReference type="Proteomes" id="UP000789366"/>
    </source>
</evidence>
<organism evidence="1 2">
    <name type="scientific">Cetraspora pellucida</name>
    <dbReference type="NCBI Taxonomy" id="1433469"/>
    <lineage>
        <taxon>Eukaryota</taxon>
        <taxon>Fungi</taxon>
        <taxon>Fungi incertae sedis</taxon>
        <taxon>Mucoromycota</taxon>
        <taxon>Glomeromycotina</taxon>
        <taxon>Glomeromycetes</taxon>
        <taxon>Diversisporales</taxon>
        <taxon>Gigasporaceae</taxon>
        <taxon>Cetraspora</taxon>
    </lineage>
</organism>